<evidence type="ECO:0000256" key="2">
    <source>
        <dbReference type="ARBA" id="ARBA00008045"/>
    </source>
</evidence>
<dbReference type="GO" id="GO:0051082">
    <property type="term" value="F:unfolded protein binding"/>
    <property type="evidence" value="ECO:0007669"/>
    <property type="project" value="UniProtKB-UniRule"/>
</dbReference>
<organism evidence="11 12">
    <name type="scientific">Methanolacinia petrolearia (strain DSM 11571 / OCM 486 / SEBR 4847)</name>
    <name type="common">Methanoplanus petrolearius</name>
    <dbReference type="NCBI Taxonomy" id="679926"/>
    <lineage>
        <taxon>Archaea</taxon>
        <taxon>Methanobacteriati</taxon>
        <taxon>Methanobacteriota</taxon>
        <taxon>Stenosarchaea group</taxon>
        <taxon>Methanomicrobia</taxon>
        <taxon>Methanomicrobiales</taxon>
        <taxon>Methanomicrobiaceae</taxon>
        <taxon>Methanolacinia</taxon>
    </lineage>
</organism>
<keyword evidence="6 9" id="KW-0143">Chaperone</keyword>
<evidence type="ECO:0000256" key="7">
    <source>
        <dbReference type="ARBA" id="ARBA00025077"/>
    </source>
</evidence>
<name>E1RK08_METP4</name>
<dbReference type="PANTHER" id="PTHR21431:SF0">
    <property type="entry name" value="PREFOLDIN SUBUNIT 6"/>
    <property type="match status" value="1"/>
</dbReference>
<evidence type="ECO:0000256" key="1">
    <source>
        <dbReference type="ARBA" id="ARBA00004496"/>
    </source>
</evidence>
<dbReference type="InterPro" id="IPR009053">
    <property type="entry name" value="Prefoldin"/>
</dbReference>
<dbReference type="GeneID" id="9743424"/>
<dbReference type="NCBIfam" id="TIGR02338">
    <property type="entry name" value="gimC_beta"/>
    <property type="match status" value="1"/>
</dbReference>
<comment type="subcellular location">
    <subcellularLocation>
        <location evidence="1 9">Cytoplasm</location>
    </subcellularLocation>
</comment>
<sequence>MNNISPKVQQQISMLQQVQQQLQTIVQQKMSFEMSVKEAKKANEELETLKDDAEVYVSVGAVMMQKDKASVKAELEEKIETLELRIKSLQKQETALQGKFEQLQQQIQMAMSGGAPQAN</sequence>
<dbReference type="CDD" id="cd23162">
    <property type="entry name" value="Prefoldin_beta_GimC"/>
    <property type="match status" value="1"/>
</dbReference>
<dbReference type="PANTHER" id="PTHR21431">
    <property type="entry name" value="PREFOLDIN SUBUNIT 6"/>
    <property type="match status" value="1"/>
</dbReference>
<dbReference type="SUPFAM" id="SSF46579">
    <property type="entry name" value="Prefoldin"/>
    <property type="match status" value="1"/>
</dbReference>
<evidence type="ECO:0000256" key="8">
    <source>
        <dbReference type="ARBA" id="ARBA00033461"/>
    </source>
</evidence>
<dbReference type="Pfam" id="PF01920">
    <property type="entry name" value="Prefoldin_2"/>
    <property type="match status" value="1"/>
</dbReference>
<dbReference type="GO" id="GO:0005737">
    <property type="term" value="C:cytoplasm"/>
    <property type="evidence" value="ECO:0007669"/>
    <property type="project" value="UniProtKB-SubCell"/>
</dbReference>
<evidence type="ECO:0000256" key="9">
    <source>
        <dbReference type="HAMAP-Rule" id="MF_00307"/>
    </source>
</evidence>
<dbReference type="InterPro" id="IPR012713">
    <property type="entry name" value="PfdB"/>
</dbReference>
<dbReference type="eggNOG" id="arCOG01342">
    <property type="taxonomic scope" value="Archaea"/>
</dbReference>
<keyword evidence="10" id="KW-0175">Coiled coil</keyword>
<keyword evidence="12" id="KW-1185">Reference proteome</keyword>
<dbReference type="InterPro" id="IPR002777">
    <property type="entry name" value="PFD_beta-like"/>
</dbReference>
<comment type="subunit">
    <text evidence="3 9">Heterohexamer of two alpha and four beta subunits.</text>
</comment>
<proteinExistence type="inferred from homology"/>
<evidence type="ECO:0000256" key="3">
    <source>
        <dbReference type="ARBA" id="ARBA00011716"/>
    </source>
</evidence>
<dbReference type="STRING" id="679926.Mpet_0964"/>
<dbReference type="GO" id="GO:0051087">
    <property type="term" value="F:protein-folding chaperone binding"/>
    <property type="evidence" value="ECO:0007669"/>
    <property type="project" value="TreeGrafter"/>
</dbReference>
<dbReference type="Proteomes" id="UP000006565">
    <property type="component" value="Chromosome"/>
</dbReference>
<reference evidence="11 12" key="1">
    <citation type="journal article" date="2010" name="Stand. Genomic Sci.">
        <title>Complete genome sequence of Methanoplanus petrolearius type strain (SEBR 4847).</title>
        <authorList>
            <person name="Brambilla E."/>
            <person name="Djao O.D."/>
            <person name="Daligault H."/>
            <person name="Lapidus A."/>
            <person name="Lucas S."/>
            <person name="Hammon N."/>
            <person name="Nolan M."/>
            <person name="Tice H."/>
            <person name="Cheng J.F."/>
            <person name="Han C."/>
            <person name="Tapia R."/>
            <person name="Goodwin L."/>
            <person name="Pitluck S."/>
            <person name="Liolios K."/>
            <person name="Ivanova N."/>
            <person name="Mavromatis K."/>
            <person name="Mikhailova N."/>
            <person name="Pati A."/>
            <person name="Chen A."/>
            <person name="Palaniappan K."/>
            <person name="Land M."/>
            <person name="Hauser L."/>
            <person name="Chang Y.J."/>
            <person name="Jeffries C.D."/>
            <person name="Rohde M."/>
            <person name="Spring S."/>
            <person name="Sikorski J."/>
            <person name="Goker M."/>
            <person name="Woyke T."/>
            <person name="Bristow J."/>
            <person name="Eisen J.A."/>
            <person name="Markowitz V."/>
            <person name="Hugenholtz P."/>
            <person name="Kyrpides N.C."/>
            <person name="Klenk H.P."/>
        </authorList>
    </citation>
    <scope>NUCLEOTIDE SEQUENCE [LARGE SCALE GENOMIC DNA]</scope>
    <source>
        <strain evidence="12">DSM 11571 / OCM 486 / SEBR 4847</strain>
    </source>
</reference>
<accession>E1RK08</accession>
<dbReference type="Gene3D" id="1.10.287.370">
    <property type="match status" value="1"/>
</dbReference>
<evidence type="ECO:0000313" key="11">
    <source>
        <dbReference type="EMBL" id="ADN35731.1"/>
    </source>
</evidence>
<gene>
    <name evidence="9" type="primary">pfdB</name>
    <name evidence="11" type="ordered locus">Mpet_0964</name>
</gene>
<dbReference type="OrthoDB" id="107608at2157"/>
<dbReference type="GO" id="GO:0051131">
    <property type="term" value="P:chaperone-mediated protein complex assembly"/>
    <property type="evidence" value="ECO:0007669"/>
    <property type="project" value="TreeGrafter"/>
</dbReference>
<dbReference type="GO" id="GO:0006457">
    <property type="term" value="P:protein folding"/>
    <property type="evidence" value="ECO:0007669"/>
    <property type="project" value="UniProtKB-UniRule"/>
</dbReference>
<dbReference type="EMBL" id="CP002117">
    <property type="protein sequence ID" value="ADN35731.1"/>
    <property type="molecule type" value="Genomic_DNA"/>
</dbReference>
<protein>
    <recommendedName>
        <fullName evidence="4 9">Prefoldin subunit beta</fullName>
    </recommendedName>
    <alternativeName>
        <fullName evidence="8 9">GimC subunit beta</fullName>
    </alternativeName>
</protein>
<comment type="function">
    <text evidence="7 9">Molecular chaperone capable of stabilizing a range of proteins. Seems to fulfill an ATP-independent, HSP70-like function in archaeal de novo protein folding.</text>
</comment>
<evidence type="ECO:0000256" key="4">
    <source>
        <dbReference type="ARBA" id="ARBA00016304"/>
    </source>
</evidence>
<comment type="similarity">
    <text evidence="2 9">Belongs to the prefoldin subunit beta family.</text>
</comment>
<dbReference type="KEGG" id="mpi:Mpet_0964"/>
<evidence type="ECO:0000256" key="6">
    <source>
        <dbReference type="ARBA" id="ARBA00023186"/>
    </source>
</evidence>
<dbReference type="GO" id="GO:0016272">
    <property type="term" value="C:prefoldin complex"/>
    <property type="evidence" value="ECO:0007669"/>
    <property type="project" value="UniProtKB-UniRule"/>
</dbReference>
<evidence type="ECO:0000256" key="10">
    <source>
        <dbReference type="SAM" id="Coils"/>
    </source>
</evidence>
<evidence type="ECO:0000256" key="5">
    <source>
        <dbReference type="ARBA" id="ARBA00022490"/>
    </source>
</evidence>
<keyword evidence="5 9" id="KW-0963">Cytoplasm</keyword>
<dbReference type="HAMAP" id="MF_00307">
    <property type="entry name" value="PfdB"/>
    <property type="match status" value="1"/>
</dbReference>
<feature type="coiled-coil region" evidence="10">
    <location>
        <begin position="29"/>
        <end position="106"/>
    </location>
</feature>
<dbReference type="AlphaFoldDB" id="E1RK08"/>
<dbReference type="RefSeq" id="WP_013328909.1">
    <property type="nucleotide sequence ID" value="NC_014507.1"/>
</dbReference>
<dbReference type="HOGENOM" id="CLU_131909_0_0_2"/>
<evidence type="ECO:0000313" key="12">
    <source>
        <dbReference type="Proteomes" id="UP000006565"/>
    </source>
</evidence>